<reference evidence="5" key="1">
    <citation type="submission" date="2010-07" db="EMBL/GenBank/DDBJ databases">
        <title>The genome sequence of Gaeumannomyces graminis var. tritici strain R3-111a-1.</title>
        <authorList>
            <consortium name="The Broad Institute Genome Sequencing Platform"/>
            <person name="Ma L.-J."/>
            <person name="Dead R."/>
            <person name="Young S."/>
            <person name="Zeng Q."/>
            <person name="Koehrsen M."/>
            <person name="Alvarado L."/>
            <person name="Berlin A."/>
            <person name="Chapman S.B."/>
            <person name="Chen Z."/>
            <person name="Freedman E."/>
            <person name="Gellesch M."/>
            <person name="Goldberg J."/>
            <person name="Griggs A."/>
            <person name="Gujja S."/>
            <person name="Heilman E.R."/>
            <person name="Heiman D."/>
            <person name="Hepburn T."/>
            <person name="Howarth C."/>
            <person name="Jen D."/>
            <person name="Larson L."/>
            <person name="Mehta T."/>
            <person name="Neiman D."/>
            <person name="Pearson M."/>
            <person name="Roberts A."/>
            <person name="Saif S."/>
            <person name="Shea T."/>
            <person name="Shenoy N."/>
            <person name="Sisk P."/>
            <person name="Stolte C."/>
            <person name="Sykes S."/>
            <person name="Walk T."/>
            <person name="White J."/>
            <person name="Yandava C."/>
            <person name="Haas B."/>
            <person name="Nusbaum C."/>
            <person name="Birren B."/>
        </authorList>
    </citation>
    <scope>NUCLEOTIDE SEQUENCE [LARGE SCALE GENOMIC DNA]</scope>
    <source>
        <strain evidence="5">R3-111a-1</strain>
    </source>
</reference>
<dbReference type="EMBL" id="GL385402">
    <property type="protein sequence ID" value="EJT69994.1"/>
    <property type="molecule type" value="Genomic_DNA"/>
</dbReference>
<name>J3PF92_GAET3</name>
<reference evidence="3" key="3">
    <citation type="submission" date="2010-09" db="EMBL/GenBank/DDBJ databases">
        <title>Annotation of Gaeumannomyces graminis var. tritici R3-111a-1.</title>
        <authorList>
            <consortium name="The Broad Institute Genome Sequencing Platform"/>
            <person name="Ma L.-J."/>
            <person name="Dead R."/>
            <person name="Young S.K."/>
            <person name="Zeng Q."/>
            <person name="Gargeya S."/>
            <person name="Fitzgerald M."/>
            <person name="Haas B."/>
            <person name="Abouelleil A."/>
            <person name="Alvarado L."/>
            <person name="Arachchi H.M."/>
            <person name="Berlin A."/>
            <person name="Brown A."/>
            <person name="Chapman S.B."/>
            <person name="Chen Z."/>
            <person name="Dunbar C."/>
            <person name="Freedman E."/>
            <person name="Gearin G."/>
            <person name="Gellesch M."/>
            <person name="Goldberg J."/>
            <person name="Griggs A."/>
            <person name="Gujja S."/>
            <person name="Heiman D."/>
            <person name="Howarth C."/>
            <person name="Larson L."/>
            <person name="Lui A."/>
            <person name="MacDonald P.J.P."/>
            <person name="Mehta T."/>
            <person name="Montmayeur A."/>
            <person name="Murphy C."/>
            <person name="Neiman D."/>
            <person name="Pearson M."/>
            <person name="Priest M."/>
            <person name="Roberts A."/>
            <person name="Saif S."/>
            <person name="Shea T."/>
            <person name="Shenoy N."/>
            <person name="Sisk P."/>
            <person name="Stolte C."/>
            <person name="Sykes S."/>
            <person name="Yandava C."/>
            <person name="Wortman J."/>
            <person name="Nusbaum C."/>
            <person name="Birren B."/>
        </authorList>
    </citation>
    <scope>NUCLEOTIDE SEQUENCE</scope>
    <source>
        <strain evidence="3">R3-111a-1</strain>
    </source>
</reference>
<reference evidence="4" key="4">
    <citation type="journal article" date="2015" name="G3 (Bethesda)">
        <title>Genome sequences of three phytopathogenic species of the Magnaporthaceae family of fungi.</title>
        <authorList>
            <person name="Okagaki L.H."/>
            <person name="Nunes C.C."/>
            <person name="Sailsbery J."/>
            <person name="Clay B."/>
            <person name="Brown D."/>
            <person name="John T."/>
            <person name="Oh Y."/>
            <person name="Young N."/>
            <person name="Fitzgerald M."/>
            <person name="Haas B.J."/>
            <person name="Zeng Q."/>
            <person name="Young S."/>
            <person name="Adiconis X."/>
            <person name="Fan L."/>
            <person name="Levin J.Z."/>
            <person name="Mitchell T.K."/>
            <person name="Okubara P.A."/>
            <person name="Farman M.L."/>
            <person name="Kohn L.M."/>
            <person name="Birren B."/>
            <person name="Ma L.-J."/>
            <person name="Dean R.A."/>
        </authorList>
    </citation>
    <scope>NUCLEOTIDE SEQUENCE</scope>
    <source>
        <strain evidence="4">R3-111a-1</strain>
    </source>
</reference>
<dbReference type="GeneID" id="20352629"/>
<evidence type="ECO:0000313" key="4">
    <source>
        <dbReference type="EnsemblFungi" id="EJT69994"/>
    </source>
</evidence>
<keyword evidence="5" id="KW-1185">Reference proteome</keyword>
<sequence>MKLETLTFAVLLVLPVPAPPTMRPFASVGHDSILLPGTGHSAHPLPPPPASPLHSTLFPSRPPPGLVSDGSTPGVDGSAEPAATRPRTPARSRSTMLPPPKWCNPVCHEPARVCSHVGPRRLAHWTSNGSGERARKWAHVLLIAEGGRRKTEAVGLAHVLLHTPDAPNPIAPVLARLQ</sequence>
<dbReference type="HOGENOM" id="CLU_1510702_0_0_1"/>
<reference evidence="4" key="5">
    <citation type="submission" date="2018-04" db="UniProtKB">
        <authorList>
            <consortium name="EnsemblFungi"/>
        </authorList>
    </citation>
    <scope>IDENTIFICATION</scope>
    <source>
        <strain evidence="4">R3-111a-1</strain>
    </source>
</reference>
<feature type="signal peptide" evidence="2">
    <location>
        <begin position="1"/>
        <end position="18"/>
    </location>
</feature>
<proteinExistence type="predicted"/>
<accession>J3PF92</accession>
<evidence type="ECO:0000313" key="5">
    <source>
        <dbReference type="Proteomes" id="UP000006039"/>
    </source>
</evidence>
<dbReference type="AlphaFoldDB" id="J3PF92"/>
<evidence type="ECO:0000313" key="3">
    <source>
        <dbReference type="EMBL" id="EJT69994.1"/>
    </source>
</evidence>
<organism evidence="3">
    <name type="scientific">Gaeumannomyces tritici (strain R3-111a-1)</name>
    <name type="common">Wheat and barley take-all root rot fungus</name>
    <name type="synonym">Gaeumannomyces graminis var. tritici</name>
    <dbReference type="NCBI Taxonomy" id="644352"/>
    <lineage>
        <taxon>Eukaryota</taxon>
        <taxon>Fungi</taxon>
        <taxon>Dikarya</taxon>
        <taxon>Ascomycota</taxon>
        <taxon>Pezizomycotina</taxon>
        <taxon>Sordariomycetes</taxon>
        <taxon>Sordariomycetidae</taxon>
        <taxon>Magnaporthales</taxon>
        <taxon>Magnaporthaceae</taxon>
        <taxon>Gaeumannomyces</taxon>
    </lineage>
</organism>
<dbReference type="RefSeq" id="XP_009228328.1">
    <property type="nucleotide sequence ID" value="XM_009230064.1"/>
</dbReference>
<dbReference type="Proteomes" id="UP000006039">
    <property type="component" value="Unassembled WGS sequence"/>
</dbReference>
<feature type="chain" id="PRO_5015095229" evidence="2">
    <location>
        <begin position="19"/>
        <end position="178"/>
    </location>
</feature>
<reference evidence="3" key="2">
    <citation type="submission" date="2010-07" db="EMBL/GenBank/DDBJ databases">
        <authorList>
            <consortium name="The Broad Institute Genome Sequencing Platform"/>
            <consortium name="Broad Institute Genome Sequencing Center for Infectious Disease"/>
            <person name="Ma L.-J."/>
            <person name="Dead R."/>
            <person name="Young S."/>
            <person name="Zeng Q."/>
            <person name="Koehrsen M."/>
            <person name="Alvarado L."/>
            <person name="Berlin A."/>
            <person name="Chapman S.B."/>
            <person name="Chen Z."/>
            <person name="Freedman E."/>
            <person name="Gellesch M."/>
            <person name="Goldberg J."/>
            <person name="Griggs A."/>
            <person name="Gujja S."/>
            <person name="Heilman E.R."/>
            <person name="Heiman D."/>
            <person name="Hepburn T."/>
            <person name="Howarth C."/>
            <person name="Jen D."/>
            <person name="Larson L."/>
            <person name="Mehta T."/>
            <person name="Neiman D."/>
            <person name="Pearson M."/>
            <person name="Roberts A."/>
            <person name="Saif S."/>
            <person name="Shea T."/>
            <person name="Shenoy N."/>
            <person name="Sisk P."/>
            <person name="Stolte C."/>
            <person name="Sykes S."/>
            <person name="Walk T."/>
            <person name="White J."/>
            <person name="Yandava C."/>
            <person name="Haas B."/>
            <person name="Nusbaum C."/>
            <person name="Birren B."/>
        </authorList>
    </citation>
    <scope>NUCLEOTIDE SEQUENCE</scope>
    <source>
        <strain evidence="3">R3-111a-1</strain>
    </source>
</reference>
<evidence type="ECO:0000256" key="2">
    <source>
        <dbReference type="SAM" id="SignalP"/>
    </source>
</evidence>
<dbReference type="VEuPathDB" id="FungiDB:GGTG_12171"/>
<keyword evidence="2" id="KW-0732">Signal</keyword>
<dbReference type="EnsemblFungi" id="EJT69994">
    <property type="protein sequence ID" value="EJT69994"/>
    <property type="gene ID" value="GGTG_12171"/>
</dbReference>
<protein>
    <submittedName>
        <fullName evidence="3 4">Uncharacterized protein</fullName>
    </submittedName>
</protein>
<feature type="compositionally biased region" description="Low complexity" evidence="1">
    <location>
        <begin position="78"/>
        <end position="95"/>
    </location>
</feature>
<gene>
    <name evidence="4" type="primary">20352629</name>
    <name evidence="3" type="ORF">GGTG_12171</name>
</gene>
<evidence type="ECO:0000256" key="1">
    <source>
        <dbReference type="SAM" id="MobiDB-lite"/>
    </source>
</evidence>
<feature type="region of interest" description="Disordered" evidence="1">
    <location>
        <begin position="37"/>
        <end position="97"/>
    </location>
</feature>